<dbReference type="EMBL" id="CM041543">
    <property type="protein sequence ID" value="KAI3363703.1"/>
    <property type="molecule type" value="Genomic_DNA"/>
</dbReference>
<organism evidence="1 2">
    <name type="scientific">Scortum barcoo</name>
    <name type="common">barcoo grunter</name>
    <dbReference type="NCBI Taxonomy" id="214431"/>
    <lineage>
        <taxon>Eukaryota</taxon>
        <taxon>Metazoa</taxon>
        <taxon>Chordata</taxon>
        <taxon>Craniata</taxon>
        <taxon>Vertebrata</taxon>
        <taxon>Euteleostomi</taxon>
        <taxon>Actinopterygii</taxon>
        <taxon>Neopterygii</taxon>
        <taxon>Teleostei</taxon>
        <taxon>Neoteleostei</taxon>
        <taxon>Acanthomorphata</taxon>
        <taxon>Eupercaria</taxon>
        <taxon>Centrarchiformes</taxon>
        <taxon>Terapontoidei</taxon>
        <taxon>Terapontidae</taxon>
        <taxon>Scortum</taxon>
    </lineage>
</organism>
<evidence type="ECO:0000313" key="1">
    <source>
        <dbReference type="EMBL" id="KAI3363703.1"/>
    </source>
</evidence>
<comment type="caution">
    <text evidence="1">The sequence shown here is derived from an EMBL/GenBank/DDBJ whole genome shotgun (WGS) entry which is preliminary data.</text>
</comment>
<protein>
    <submittedName>
        <fullName evidence="1">Uncharacterized protein</fullName>
    </submittedName>
</protein>
<reference evidence="1" key="1">
    <citation type="submission" date="2022-04" db="EMBL/GenBank/DDBJ databases">
        <title>Jade perch genome.</title>
        <authorList>
            <person name="Chao B."/>
        </authorList>
    </citation>
    <scope>NUCLEOTIDE SEQUENCE</scope>
    <source>
        <strain evidence="1">CB-2022</strain>
    </source>
</reference>
<sequence length="117" mass="13532">MVLGEYLKDKLGSYELPSSFDDLVRLITRIDGRIQARRQERRQAQRHQPSSFRPCPPLATEEATSNSHMREPEPMQIGRTRLTPEERSRRRQGNLCLYCGQAGHFVSRCPAKGRTHQ</sequence>
<proteinExistence type="predicted"/>
<evidence type="ECO:0000313" key="2">
    <source>
        <dbReference type="Proteomes" id="UP000831701"/>
    </source>
</evidence>
<accession>A0ACB8W8E4</accession>
<name>A0ACB8W8E4_9TELE</name>
<dbReference type="Proteomes" id="UP000831701">
    <property type="component" value="Chromosome 13"/>
</dbReference>
<gene>
    <name evidence="1" type="ORF">L3Q82_001196</name>
</gene>
<keyword evidence="2" id="KW-1185">Reference proteome</keyword>